<dbReference type="InterPro" id="IPR006141">
    <property type="entry name" value="Intein_N"/>
</dbReference>
<feature type="compositionally biased region" description="Basic and acidic residues" evidence="7">
    <location>
        <begin position="83"/>
        <end position="96"/>
    </location>
</feature>
<dbReference type="InterPro" id="IPR050708">
    <property type="entry name" value="T6SS_VgrG/RHS"/>
</dbReference>
<gene>
    <name evidence="10" type="ORF">SAMN04488561_0765</name>
</gene>
<evidence type="ECO:0000256" key="7">
    <source>
        <dbReference type="SAM" id="MobiDB-lite"/>
    </source>
</evidence>
<dbReference type="Proteomes" id="UP000181980">
    <property type="component" value="Unassembled WGS sequence"/>
</dbReference>
<evidence type="ECO:0000313" key="10">
    <source>
        <dbReference type="EMBL" id="SEE23475.1"/>
    </source>
</evidence>
<protein>
    <submittedName>
        <fullName evidence="10">Intein N-terminal splicing region/RHS repeat-associated core domain-containing protein</fullName>
    </submittedName>
</protein>
<accession>A0A1H5H6I3</accession>
<dbReference type="Pfam" id="PF25023">
    <property type="entry name" value="TEN_YD-shell"/>
    <property type="match status" value="1"/>
</dbReference>
<reference evidence="11" key="1">
    <citation type="submission" date="2016-10" db="EMBL/GenBank/DDBJ databases">
        <authorList>
            <person name="Varghese N."/>
            <person name="Submissions S."/>
        </authorList>
    </citation>
    <scope>NUCLEOTIDE SEQUENCE [LARGE SCALE GENOMIC DNA]</scope>
    <source>
        <strain evidence="11">DSM 45237</strain>
    </source>
</reference>
<dbReference type="SUPFAM" id="SSF49899">
    <property type="entry name" value="Concanavalin A-like lectins/glucanases"/>
    <property type="match status" value="1"/>
</dbReference>
<feature type="region of interest" description="Disordered" evidence="7">
    <location>
        <begin position="3011"/>
        <end position="3105"/>
    </location>
</feature>
<dbReference type="InterPro" id="IPR031325">
    <property type="entry name" value="RHS_repeat"/>
</dbReference>
<dbReference type="InterPro" id="IPR003284">
    <property type="entry name" value="Sal_SpvB"/>
</dbReference>
<feature type="region of interest" description="Disordered" evidence="7">
    <location>
        <begin position="80"/>
        <end position="108"/>
    </location>
</feature>
<sequence>MGRSLLSARVLGVNAAVVAALSALVVGGFPGPDPAAAVEATAPPEPVLGPEAEPADPGPKTGPDLALRIGAATEAALAEAAESGERVEIEEARTDRNTYFVNPDGTQTAELSPVPVRVRGDAGDWQGVDPTLVEQPDGTVATVATPTEVVLSGGGADTPLVRIAEGSEWMSLGWQGALPEPVLDGPTATYPEVLPGVDLVVEAGLSGFSQYLVVKTPEAAANPELAEIGFPLQTSTGLQPTPDDAGGLMINRADGKPAFTVPVPRMWESAPEPAAMAGQLMRTTDGSVEAMPAPEPPSANVVGRGEGEASAVMPIEVQDDTLTITPDQTLLTDPGTVFPVVIDPSASRYHQYWHMVWSNGYKFYNSATEEARVGYDGWTSQNKVSRVFYAVDYRGLAGKQIISATFAHRQVHSPNWDCDLPSYGPGVQLWFTDGIRPENGWPGPTMRTHVATATRAHGHEDVCSNPVRTEWNATSIATTAAAEGWAAFTLGLRSADEGDRDGWRRFENVTDPARTMYPVLTVEFNTYPRLPTGLETSSPETDCVAGSARPFVPDNTPIAWANVTDPDPQNVRMWLEYRRTAPTVSSWWALSTSLRAQGRMSIQLPTLGDGTYQWRVKATDDSAWSGWSQSCELTVDTVRPSQPPTITSSQYPEEQWAGGIGQSGTFTFGANGVSDVDRYNYSLNSDALNKSVDNATLGGPASVNIAPTQFGVNTLYVQSVDRAGNVSGHATYVFMVGGSDPIAVWLMNEGSGATVADQTGSGHTLTRATPDWGADWRGAANPASGSLDFTATAGVGVTAAPVLNDDLVGYTATAWVRLTDTAANRTAVSQDGQHISGFRLGYSGGKWTAIAARSDTASSPPLTTVSASSPAVATNTWTHLAAVYDATAKTFTLFVNGDQAAQATNVTQTHPFSGPMRIGGGQVGGAGVEAWRGSIDDVRIYPAPLDAQSVQRVMNDSQSVPDVPEDVTAPTAQRTASVAGGGPPAVVNPPSDPVFPHPAAAAWPAATQATVRLATEPATATGLPVTVAASQAPGAVAPGTDLQVRKVDQTVVEAAELPGMMLQVAPATAGTTLTGAVRISVNYSQFTTYGAAFGSRLVLYQITPCDPTADPITICELTPLASDNDLAARTVAADVATDGGGWFAVASAASGPQGDYKATSLAPSSSWSGGGSSGAFTWSYPLRVPPTAGGLNPSLSIDYSSDSVDGRVSSTNNQTSWIGEGHSLDPGYIERRFAACADDMGSGANNTRKTGDLCWKSSSVFLSLNGTATEMILDADGQTWRPLNDDGSRIEHLTGAANGDNDGEHWRVTTTDGTQYYFGLHQRDAADTAPTNSAFTVPVAGNHAGEPCRATAFADSFCQQAWRWNLDYVVDTDGNTITYSYVKESNRYGQNLNDVSVAYTRGGYLSMIEYGERVGTSHTTTAPAKVVFGVTERCISSSSFDCTGNPTASTAHAWPDVPFDQICTSSSTCTTRVSPTFFSRKRLTTITTQVLSGGNYLASDQWALAHQFPSTGDGSARALWLGRITHTGLAGGSVELPGVVFHGENLPNRVDGIDNAPPLNKWRVRTIRNETGGRIAVNYAARECTPSNVPSAPQSNTMNCFPVFYTPEGAAEPERHWFHKYVVSSVVTDDLFRSGLAQETHYTYEGEPAWAYQDSELVPEDQRTWGEWRGYGTVVTTVGIGELGREPIKTSTLYMRGMDGDHLPTGTRNVDVVDSEGAAIADHERLAGFVRETITYNGDQIVSKAINDPWISAATASDGTDTAHIVDLRRTRTFTAKLPNAGWRTTDVVHTYDSYGMRTQTDDRGDTSTTSDDLCARTTYARNATAHIVDRPSRVETVSVECAVTPSRPGQVVTDQRFGYDGGAVGSAPSRGNVTLTEELDSWVSGPVYVAAGSSTYDGYGRPTSSTDALNRTTTMAYTNVSTGLTQKIATTNAAGHVATTTMTTYHGNPVAVVDANSRTTTLRYDALGRLLKVWGTDRTTSQTPTTEYVYTVENDAASTVATKTLLPSGAQAIGYELFDGFGRILQTQMPSASEAEPGRLVVDTAYDSRGLAVEVNGPYYNSQAASATRFLPSDVVPASTRTSYDGAGREIVSAFYESNTEKWRTTTDYRGDHTRVDPPTGDTPTAVFHDARGRAQRMLQYHGSSPAGANDATRYTYTPAGQLATVTDFAGNVWSYEYDLRGRQVQKSDPDTGTTQLTYDAAGQLTSTTDSENRTLSYTYDALGRKTSTHQGATTTTAIAEWRYDTLELGQPTLSFRREGSSTYTTAITGYDDAYRPLGSRVSISATEGALAGQYLFSNTYNPDGSVATTTMPAIGGLPEETLQHRYEATGVEDWMYGYNTYAVDTIWSPYGEILRRGQGQYGTASWQTNQYEAGTRRLLRSRIDREDQSVFSDLRYAYDPAGNVTRIADLPSGGTPDVQCFEYDYLRRLTKAFTATDTGCDTPDLPPTSGGTDNYHHEYTYDLTGNRTSLVRTRLSSAGTENLATTTYDYPAAGSPQPHTLTSSTAGSTTTSYTYDNTGNTLTAGSKSYTWDVEGRVKTATTSAGASSFVYTADGDRLVRRDPDTVTIYLPGHDLELDRATNAVSARRYYSFGGQTISVRSPSGGLQDLYADHNGSADTAIDADSSSVKNKDRDPFGNYRGSTGSVGTFPTDRGFHTGIEDDATGLIQMGARAYDPVIGRFLSVDPIIDHSMPQQMNGYAYANNSPITGSDPSGLFPSNQMGTRAATIGGVIPKHPPAIGGPLGKPSKPANREPTSRPGPSPVPRPADNLSAGHSDFGIVDALRFVDWRQMIDNARGYTGIKLQVEGAIDDAEECWDGSTSTCVAIGLTAATGGLGRFFRTADELVDTARSADRAGDNSSVARSCMKSFDGATLVLMADGTRKKIDDIEVGDEVIATDPETGEQAAKPVTHVWVHEDTLVDLEVDGTTITTTEDHPFWNASEQEFQDAAAIDTGDSVLTADGRLLTVGGIEEASAYDGLAYNLTIADIHTFHVGAEDILVHNTEDCAPPNLSPSGAGRSGAFNQAKRDAGIPTSMSPTRVRPNVDRRGNPQPGRVYEFDVPGQGGSTRTVTIRDDAGGHIYVDDPLQNRGPHFNTEDGGHYDY</sequence>
<dbReference type="InterPro" id="IPR013783">
    <property type="entry name" value="Ig-like_fold"/>
</dbReference>
<dbReference type="GO" id="GO:0016539">
    <property type="term" value="P:intein-mediated protein splicing"/>
    <property type="evidence" value="ECO:0007669"/>
    <property type="project" value="InterPro"/>
</dbReference>
<dbReference type="CDD" id="cd00081">
    <property type="entry name" value="Hint"/>
    <property type="match status" value="1"/>
</dbReference>
<dbReference type="SMART" id="SM00306">
    <property type="entry name" value="HintN"/>
    <property type="match status" value="1"/>
</dbReference>
<dbReference type="Pfam" id="PF03534">
    <property type="entry name" value="SpvB"/>
    <property type="match status" value="1"/>
</dbReference>
<dbReference type="NCBIfam" id="TIGR03696">
    <property type="entry name" value="Rhs_assc_core"/>
    <property type="match status" value="1"/>
</dbReference>
<feature type="region of interest" description="Disordered" evidence="7">
    <location>
        <begin position="36"/>
        <end position="65"/>
    </location>
</feature>
<dbReference type="InterPro" id="IPR056823">
    <property type="entry name" value="TEN-like_YD-shell"/>
</dbReference>
<evidence type="ECO:0000256" key="2">
    <source>
        <dbReference type="ARBA" id="ARBA00022525"/>
    </source>
</evidence>
<feature type="compositionally biased region" description="Polar residues" evidence="7">
    <location>
        <begin position="97"/>
        <end position="108"/>
    </location>
</feature>
<dbReference type="SUPFAM" id="SSF51294">
    <property type="entry name" value="Hedgehog/intein (Hint) domain"/>
    <property type="match status" value="1"/>
</dbReference>
<dbReference type="Pfam" id="PF05593">
    <property type="entry name" value="RHS_repeat"/>
    <property type="match status" value="3"/>
</dbReference>
<name>A0A1H5H6I3_9ACTN</name>
<dbReference type="InterPro" id="IPR036844">
    <property type="entry name" value="Hint_dom_sf"/>
</dbReference>
<dbReference type="PANTHER" id="PTHR32305:SF17">
    <property type="entry name" value="TRNA NUCLEASE WAPA"/>
    <property type="match status" value="1"/>
</dbReference>
<keyword evidence="2" id="KW-0964">Secreted</keyword>
<dbReference type="SMART" id="SM00560">
    <property type="entry name" value="LamGL"/>
    <property type="match status" value="1"/>
</dbReference>
<dbReference type="InterPro" id="IPR022385">
    <property type="entry name" value="Rhs_assc_core"/>
</dbReference>
<dbReference type="GO" id="GO:0005737">
    <property type="term" value="C:cytoplasm"/>
    <property type="evidence" value="ECO:0007669"/>
    <property type="project" value="InterPro"/>
</dbReference>
<keyword evidence="4" id="KW-0677">Repeat</keyword>
<dbReference type="PANTHER" id="PTHR32305">
    <property type="match status" value="1"/>
</dbReference>
<feature type="region of interest" description="Disordered" evidence="7">
    <location>
        <begin position="2730"/>
        <end position="2772"/>
    </location>
</feature>
<evidence type="ECO:0000259" key="9">
    <source>
        <dbReference type="SMART" id="SM00560"/>
    </source>
</evidence>
<feature type="domain" description="Hint" evidence="8">
    <location>
        <begin position="2868"/>
        <end position="2963"/>
    </location>
</feature>
<dbReference type="NCBIfam" id="TIGR01643">
    <property type="entry name" value="YD_repeat_2x"/>
    <property type="match status" value="3"/>
</dbReference>
<dbReference type="InterPro" id="IPR003587">
    <property type="entry name" value="Hint_dom_N"/>
</dbReference>
<evidence type="ECO:0000256" key="4">
    <source>
        <dbReference type="ARBA" id="ARBA00022737"/>
    </source>
</evidence>
<keyword evidence="3" id="KW-0732">Signal</keyword>
<evidence type="ECO:0000256" key="1">
    <source>
        <dbReference type="ARBA" id="ARBA00004613"/>
    </source>
</evidence>
<feature type="region of interest" description="Disordered" evidence="7">
    <location>
        <begin position="2623"/>
        <end position="2655"/>
    </location>
</feature>
<dbReference type="Gene3D" id="2.170.16.10">
    <property type="entry name" value="Hedgehog/Intein (Hint) domain"/>
    <property type="match status" value="1"/>
</dbReference>
<dbReference type="EMBL" id="FNUC01000003">
    <property type="protein sequence ID" value="SEE23475.1"/>
    <property type="molecule type" value="Genomic_DNA"/>
</dbReference>
<keyword evidence="5" id="KW-0843">Virulence</keyword>
<evidence type="ECO:0000259" key="8">
    <source>
        <dbReference type="SMART" id="SM00306"/>
    </source>
</evidence>
<comment type="subcellular location">
    <subcellularLocation>
        <location evidence="1">Secreted</location>
    </subcellularLocation>
</comment>
<dbReference type="Gene3D" id="2.60.120.200">
    <property type="match status" value="1"/>
</dbReference>
<dbReference type="InterPro" id="IPR013320">
    <property type="entry name" value="ConA-like_dom_sf"/>
</dbReference>
<proteinExistence type="predicted"/>
<keyword evidence="11" id="KW-1185">Reference proteome</keyword>
<dbReference type="Pfam" id="PF13385">
    <property type="entry name" value="Laminin_G_3"/>
    <property type="match status" value="1"/>
</dbReference>
<dbReference type="GO" id="GO:0005576">
    <property type="term" value="C:extracellular region"/>
    <property type="evidence" value="ECO:0007669"/>
    <property type="project" value="UniProtKB-SubCell"/>
</dbReference>
<evidence type="ECO:0000256" key="5">
    <source>
        <dbReference type="ARBA" id="ARBA00023026"/>
    </source>
</evidence>
<feature type="domain" description="LamG-like jellyroll fold" evidence="9">
    <location>
        <begin position="808"/>
        <end position="948"/>
    </location>
</feature>
<feature type="region of interest" description="Disordered" evidence="7">
    <location>
        <begin position="2490"/>
        <end position="2509"/>
    </location>
</feature>
<keyword evidence="6" id="KW-1015">Disulfide bond</keyword>
<feature type="compositionally biased region" description="Basic and acidic residues" evidence="7">
    <location>
        <begin position="3096"/>
        <end position="3105"/>
    </location>
</feature>
<dbReference type="InterPro" id="IPR006530">
    <property type="entry name" value="YD"/>
</dbReference>
<dbReference type="Pfam" id="PF07591">
    <property type="entry name" value="PT-HINT"/>
    <property type="match status" value="1"/>
</dbReference>
<dbReference type="Gene3D" id="2.60.40.10">
    <property type="entry name" value="Immunoglobulins"/>
    <property type="match status" value="1"/>
</dbReference>
<dbReference type="Pfam" id="PF15657">
    <property type="entry name" value="Tox-HNH-EHHH"/>
    <property type="match status" value="1"/>
</dbReference>
<evidence type="ECO:0000256" key="3">
    <source>
        <dbReference type="ARBA" id="ARBA00022729"/>
    </source>
</evidence>
<dbReference type="Gene3D" id="2.180.10.10">
    <property type="entry name" value="RHS repeat-associated core"/>
    <property type="match status" value="2"/>
</dbReference>
<dbReference type="GO" id="GO:0005975">
    <property type="term" value="P:carbohydrate metabolic process"/>
    <property type="evidence" value="ECO:0007669"/>
    <property type="project" value="UniProtKB-ARBA"/>
</dbReference>
<evidence type="ECO:0000256" key="6">
    <source>
        <dbReference type="ARBA" id="ARBA00023157"/>
    </source>
</evidence>
<organism evidence="10 11">
    <name type="scientific">Jiangella alba</name>
    <dbReference type="NCBI Taxonomy" id="561176"/>
    <lineage>
        <taxon>Bacteria</taxon>
        <taxon>Bacillati</taxon>
        <taxon>Actinomycetota</taxon>
        <taxon>Actinomycetes</taxon>
        <taxon>Jiangellales</taxon>
        <taxon>Jiangellaceae</taxon>
        <taxon>Jiangella</taxon>
    </lineage>
</organism>
<evidence type="ECO:0000313" key="11">
    <source>
        <dbReference type="Proteomes" id="UP000181980"/>
    </source>
</evidence>
<dbReference type="PROSITE" id="PS50817">
    <property type="entry name" value="INTEIN_N_TER"/>
    <property type="match status" value="1"/>
</dbReference>
<dbReference type="InterPro" id="IPR006558">
    <property type="entry name" value="LamG-like"/>
</dbReference>
<dbReference type="InterPro" id="IPR028048">
    <property type="entry name" value="Tox-HNH-EHHH"/>
</dbReference>
<dbReference type="STRING" id="561176.SAMN04488561_0765"/>